<dbReference type="SUPFAM" id="SSF56317">
    <property type="entry name" value="Carbon-nitrogen hydrolase"/>
    <property type="match status" value="1"/>
</dbReference>
<dbReference type="AlphaFoldDB" id="A0A8K0P7D2"/>
<sequence length="73" mass="8363">MMTAIVNRLGSLAFRYFSNTSMRSEVLRLGVVQLRSTENKNENLDNAKYKMIELVEKNCDVIVLPECFNSPYG</sequence>
<accession>A0A8K0P7D2</accession>
<dbReference type="Gene3D" id="3.60.110.10">
    <property type="entry name" value="Carbon-nitrogen hydrolase"/>
    <property type="match status" value="1"/>
</dbReference>
<reference evidence="2" key="2">
    <citation type="submission" date="2017-10" db="EMBL/GenBank/DDBJ databases">
        <title>Ladona fulva Genome sequencing and assembly.</title>
        <authorList>
            <person name="Murali S."/>
            <person name="Richards S."/>
            <person name="Bandaranaike D."/>
            <person name="Bellair M."/>
            <person name="Blankenburg K."/>
            <person name="Chao H."/>
            <person name="Dinh H."/>
            <person name="Doddapaneni H."/>
            <person name="Dugan-Rocha S."/>
            <person name="Elkadiri S."/>
            <person name="Gnanaolivu R."/>
            <person name="Hernandez B."/>
            <person name="Skinner E."/>
            <person name="Javaid M."/>
            <person name="Lee S."/>
            <person name="Li M."/>
            <person name="Ming W."/>
            <person name="Munidasa M."/>
            <person name="Muniz J."/>
            <person name="Nguyen L."/>
            <person name="Hughes D."/>
            <person name="Osuji N."/>
            <person name="Pu L.-L."/>
            <person name="Puazo M."/>
            <person name="Qu C."/>
            <person name="Quiroz J."/>
            <person name="Raj R."/>
            <person name="Weissenberger G."/>
            <person name="Xin Y."/>
            <person name="Zou X."/>
            <person name="Han Y."/>
            <person name="Worley K."/>
            <person name="Muzny D."/>
            <person name="Gibbs R."/>
        </authorList>
    </citation>
    <scope>NUCLEOTIDE SEQUENCE</scope>
    <source>
        <strain evidence="2">Sampled in the wild</strain>
    </source>
</reference>
<organism evidence="2 3">
    <name type="scientific">Ladona fulva</name>
    <name type="common">Scarce chaser dragonfly</name>
    <name type="synonym">Libellula fulva</name>
    <dbReference type="NCBI Taxonomy" id="123851"/>
    <lineage>
        <taxon>Eukaryota</taxon>
        <taxon>Metazoa</taxon>
        <taxon>Ecdysozoa</taxon>
        <taxon>Arthropoda</taxon>
        <taxon>Hexapoda</taxon>
        <taxon>Insecta</taxon>
        <taxon>Pterygota</taxon>
        <taxon>Palaeoptera</taxon>
        <taxon>Odonata</taxon>
        <taxon>Epiprocta</taxon>
        <taxon>Anisoptera</taxon>
        <taxon>Libelluloidea</taxon>
        <taxon>Libellulidae</taxon>
        <taxon>Ladona</taxon>
    </lineage>
</organism>
<dbReference type="InterPro" id="IPR003010">
    <property type="entry name" value="C-N_Hydrolase"/>
</dbReference>
<evidence type="ECO:0000313" key="2">
    <source>
        <dbReference type="EMBL" id="KAG8238760.1"/>
    </source>
</evidence>
<evidence type="ECO:0000313" key="3">
    <source>
        <dbReference type="Proteomes" id="UP000792457"/>
    </source>
</evidence>
<protein>
    <recommendedName>
        <fullName evidence="1">CN hydrolase domain-containing protein</fullName>
    </recommendedName>
</protein>
<feature type="domain" description="CN hydrolase" evidence="1">
    <location>
        <begin position="27"/>
        <end position="73"/>
    </location>
</feature>
<dbReference type="PROSITE" id="PS50263">
    <property type="entry name" value="CN_HYDROLASE"/>
    <property type="match status" value="1"/>
</dbReference>
<dbReference type="OrthoDB" id="10250282at2759"/>
<evidence type="ECO:0000259" key="1">
    <source>
        <dbReference type="PROSITE" id="PS50263"/>
    </source>
</evidence>
<reference evidence="2" key="1">
    <citation type="submission" date="2013-04" db="EMBL/GenBank/DDBJ databases">
        <authorList>
            <person name="Qu J."/>
            <person name="Murali S.C."/>
            <person name="Bandaranaike D."/>
            <person name="Bellair M."/>
            <person name="Blankenburg K."/>
            <person name="Chao H."/>
            <person name="Dinh H."/>
            <person name="Doddapaneni H."/>
            <person name="Downs B."/>
            <person name="Dugan-Rocha S."/>
            <person name="Elkadiri S."/>
            <person name="Gnanaolivu R.D."/>
            <person name="Hernandez B."/>
            <person name="Javaid M."/>
            <person name="Jayaseelan J.C."/>
            <person name="Lee S."/>
            <person name="Li M."/>
            <person name="Ming W."/>
            <person name="Munidasa M."/>
            <person name="Muniz J."/>
            <person name="Nguyen L."/>
            <person name="Ongeri F."/>
            <person name="Osuji N."/>
            <person name="Pu L.-L."/>
            <person name="Puazo M."/>
            <person name="Qu C."/>
            <person name="Quiroz J."/>
            <person name="Raj R."/>
            <person name="Weissenberger G."/>
            <person name="Xin Y."/>
            <person name="Zou X."/>
            <person name="Han Y."/>
            <person name="Richards S."/>
            <person name="Worley K."/>
            <person name="Muzny D."/>
            <person name="Gibbs R."/>
        </authorList>
    </citation>
    <scope>NUCLEOTIDE SEQUENCE</scope>
    <source>
        <strain evidence="2">Sampled in the wild</strain>
    </source>
</reference>
<dbReference type="Pfam" id="PF00795">
    <property type="entry name" value="CN_hydrolase"/>
    <property type="match status" value="1"/>
</dbReference>
<name>A0A8K0P7D2_LADFU</name>
<proteinExistence type="predicted"/>
<feature type="non-terminal residue" evidence="2">
    <location>
        <position position="1"/>
    </location>
</feature>
<comment type="caution">
    <text evidence="2">The sequence shown here is derived from an EMBL/GenBank/DDBJ whole genome shotgun (WGS) entry which is preliminary data.</text>
</comment>
<dbReference type="InterPro" id="IPR036526">
    <property type="entry name" value="C-N_Hydrolase_sf"/>
</dbReference>
<dbReference type="Proteomes" id="UP000792457">
    <property type="component" value="Unassembled WGS sequence"/>
</dbReference>
<dbReference type="EMBL" id="KZ309430">
    <property type="protein sequence ID" value="KAG8238760.1"/>
    <property type="molecule type" value="Genomic_DNA"/>
</dbReference>
<keyword evidence="3" id="KW-1185">Reference proteome</keyword>
<gene>
    <name evidence="2" type="ORF">J437_LFUL017855</name>
</gene>